<reference evidence="1" key="1">
    <citation type="submission" date="2020-03" db="EMBL/GenBank/DDBJ databases">
        <title>The deep terrestrial virosphere.</title>
        <authorList>
            <person name="Holmfeldt K."/>
            <person name="Nilsson E."/>
            <person name="Simone D."/>
            <person name="Lopez-Fernandez M."/>
            <person name="Wu X."/>
            <person name="de Brujin I."/>
            <person name="Lundin D."/>
            <person name="Andersson A."/>
            <person name="Bertilsson S."/>
            <person name="Dopson M."/>
        </authorList>
    </citation>
    <scope>NUCLEOTIDE SEQUENCE</scope>
    <source>
        <strain evidence="1">MM415B05155</strain>
    </source>
</reference>
<evidence type="ECO:0000313" key="1">
    <source>
        <dbReference type="EMBL" id="QJA95816.1"/>
    </source>
</evidence>
<dbReference type="EMBL" id="MT143346">
    <property type="protein sequence ID" value="QJA95816.1"/>
    <property type="molecule type" value="Genomic_DNA"/>
</dbReference>
<sequence length="140" mass="16324">MTTWNNVPGTCTINFYRDSGVWYVENTIRPTDYYAREGVPRALCATLSNQVDDNATLIINFKSSGSHTPMSMYGGPDRLGWPEEHDDERLLEDAYLNFEEYDGKNYIDKKVSLTREVQEEVFELFIEEVYDTELDWPDED</sequence>
<proteinExistence type="predicted"/>
<name>A0A6M3LKI1_9ZZZZ</name>
<gene>
    <name evidence="1" type="ORF">MM415B05155_0009</name>
</gene>
<protein>
    <submittedName>
        <fullName evidence="1">Uncharacterized protein</fullName>
    </submittedName>
</protein>
<dbReference type="AlphaFoldDB" id="A0A6M3LKI1"/>
<accession>A0A6M3LKI1</accession>
<organism evidence="1">
    <name type="scientific">viral metagenome</name>
    <dbReference type="NCBI Taxonomy" id="1070528"/>
    <lineage>
        <taxon>unclassified sequences</taxon>
        <taxon>metagenomes</taxon>
        <taxon>organismal metagenomes</taxon>
    </lineage>
</organism>